<sequence length="89" mass="10351">MAAFFTGVLINVILLDMKGATLSAHSHVEMGKWRCMRQQNDFLLNKSWVKVERAGLTRPYSILAVWCGVAWRNAWLFEKGKCRGRRNYF</sequence>
<gene>
    <name evidence="1" type="ORF">GGB84_000470</name>
</gene>
<evidence type="ECO:0000313" key="1">
    <source>
        <dbReference type="EMBL" id="HAG5768889.1"/>
    </source>
</evidence>
<comment type="caution">
    <text evidence="1">The sequence shown here is derived from an EMBL/GenBank/DDBJ whole genome shotgun (WGS) entry which is preliminary data.</text>
</comment>
<organism evidence="1">
    <name type="scientific">Escherichia coli</name>
    <dbReference type="NCBI Taxonomy" id="562"/>
    <lineage>
        <taxon>Bacteria</taxon>
        <taxon>Pseudomonadati</taxon>
        <taxon>Pseudomonadota</taxon>
        <taxon>Gammaproteobacteria</taxon>
        <taxon>Enterobacterales</taxon>
        <taxon>Enterobacteriaceae</taxon>
        <taxon>Escherichia</taxon>
    </lineage>
</organism>
<reference evidence="1" key="2">
    <citation type="submission" date="2020-02" db="EMBL/GenBank/DDBJ databases">
        <authorList>
            <consortium name="NCBI Pathogen Detection Project"/>
        </authorList>
    </citation>
    <scope>NUCLEOTIDE SEQUENCE</scope>
    <source>
        <strain evidence="1">1839</strain>
    </source>
</reference>
<accession>A0A0K4KI80</accession>
<protein>
    <submittedName>
        <fullName evidence="1">Uncharacterized protein</fullName>
    </submittedName>
</protein>
<reference evidence="1" key="1">
    <citation type="journal article" date="2018" name="Genome Biol.">
        <title>SKESA: strategic k-mer extension for scrupulous assemblies.</title>
        <authorList>
            <person name="Souvorov A."/>
            <person name="Agarwala R."/>
            <person name="Lipman D.J."/>
        </authorList>
    </citation>
    <scope>NUCLEOTIDE SEQUENCE [LARGE SCALE GENOMIC DNA]</scope>
    <source>
        <strain evidence="1">1839</strain>
    </source>
</reference>
<name>A0A0K4KI80_ECOLX</name>
<dbReference type="EMBL" id="DAAYTU010000002">
    <property type="protein sequence ID" value="HAG5768889.1"/>
    <property type="molecule type" value="Genomic_DNA"/>
</dbReference>
<dbReference type="AlphaFoldDB" id="A0A0K4KI80"/>
<proteinExistence type="predicted"/>